<feature type="transmembrane region" description="Helical" evidence="1">
    <location>
        <begin position="173"/>
        <end position="204"/>
    </location>
</feature>
<feature type="transmembrane region" description="Helical" evidence="1">
    <location>
        <begin position="819"/>
        <end position="838"/>
    </location>
</feature>
<feature type="transmembrane region" description="Helical" evidence="1">
    <location>
        <begin position="275"/>
        <end position="291"/>
    </location>
</feature>
<proteinExistence type="predicted"/>
<organism evidence="2 3">
    <name type="scientific">Candidatus Woesebacteria bacterium GW2011_GWB1_39_10</name>
    <dbReference type="NCBI Taxonomy" id="1618572"/>
    <lineage>
        <taxon>Bacteria</taxon>
        <taxon>Candidatus Woeseibacteriota</taxon>
    </lineage>
</organism>
<evidence type="ECO:0000313" key="3">
    <source>
        <dbReference type="Proteomes" id="UP000034774"/>
    </source>
</evidence>
<evidence type="ECO:0000313" key="2">
    <source>
        <dbReference type="EMBL" id="KKQ91799.1"/>
    </source>
</evidence>
<evidence type="ECO:0008006" key="4">
    <source>
        <dbReference type="Google" id="ProtNLM"/>
    </source>
</evidence>
<feature type="transmembrane region" description="Helical" evidence="1">
    <location>
        <begin position="298"/>
        <end position="316"/>
    </location>
</feature>
<feature type="transmembrane region" description="Helical" evidence="1">
    <location>
        <begin position="132"/>
        <end position="161"/>
    </location>
</feature>
<accession>A0A0G0P124</accession>
<feature type="transmembrane region" description="Helical" evidence="1">
    <location>
        <begin position="373"/>
        <end position="391"/>
    </location>
</feature>
<keyword evidence="1" id="KW-1133">Transmembrane helix</keyword>
<dbReference type="AlphaFoldDB" id="A0A0G0P124"/>
<dbReference type="Proteomes" id="UP000034774">
    <property type="component" value="Unassembled WGS sequence"/>
</dbReference>
<feature type="transmembrane region" description="Helical" evidence="1">
    <location>
        <begin position="210"/>
        <end position="232"/>
    </location>
</feature>
<reference evidence="2 3" key="1">
    <citation type="journal article" date="2015" name="Nature">
        <title>rRNA introns, odd ribosomes, and small enigmatic genomes across a large radiation of phyla.</title>
        <authorList>
            <person name="Brown C.T."/>
            <person name="Hug L.A."/>
            <person name="Thomas B.C."/>
            <person name="Sharon I."/>
            <person name="Castelle C.J."/>
            <person name="Singh A."/>
            <person name="Wilkins M.J."/>
            <person name="Williams K.H."/>
            <person name="Banfield J.F."/>
        </authorList>
    </citation>
    <scope>NUCLEOTIDE SEQUENCE [LARGE SCALE GENOMIC DNA]</scope>
</reference>
<keyword evidence="1" id="KW-0472">Membrane</keyword>
<feature type="transmembrane region" description="Helical" evidence="1">
    <location>
        <begin position="342"/>
        <end position="361"/>
    </location>
</feature>
<sequence>MNKKHINNLFYVFLILTPSFFVFISFFRNLHLAWGDAPYFYPEGLKELVSGLSIWSQNGTDFGGRNLALWLSPMMVIYGALNKYLGLGNDAIVRILFYFPSVILAGFGPYFLTRYLKLSKTVQFFSSLFYLLNTYFILLIDGGQVGIALSYGVFPFTVLFWKRFLDNFSIHKFALALFATVTLCYIDPRIGTLSFLVIFLWQILEVRVKNLFWLMLAGILLIPVNASWLLPIMKGGVGGLSTSVTELQLSSLLNSLFLFAPHWPSNIFGKVVQPFFYFSLIPALAFGGLMFRKVDKKYYIFSLIFLFFAFVSKGSAPPLGSWYEFFVNRVPFGSIFRDSSKFFIPMVLLGGILIGNTVDLACNLFRNIHLKRFVFVAVYLYLILLISPAIIGKMNFNLSARRESSDYQIIYNNLNQVNDNFKTLWFNEKPQVAFETSAKPALSANQLVSYRPFASINEGEDPYNFLNNQGFVNWLRVFGVKYIILSGDPRNLYPTRNDVKNWEEINKLVSQTPGLTKEDWGTKIPVFRIEDPRPEVYSVKKLALIVGSDIIPTSKIPTAVYAESGKFDPKIFEKIRPDSLKIVLNGGNSTDLAMSFLQRYFKFVGDASKSEWAIYSSNQYLKYKYELLIRGYKFRDFDFGCGLAFSTKKGEKINYIFEIPKDGKYVIAKRSGTLKQQKLTWNFEQRTLKSGKFEYEIENDTNLEVLNTIAVVSEGEFNDSIKQAEAYMSRFGISDNSNPSLSEWHDVSIKENGGLTNEYQLSDDDSWLIYTQNFDRGWESDVSNLHLPVFSMINGFYLGDADQVTVKFTGEKNLKLSNGISLGSISVLLVSYLAYAIYRKSR</sequence>
<evidence type="ECO:0000256" key="1">
    <source>
        <dbReference type="SAM" id="Phobius"/>
    </source>
</evidence>
<feature type="transmembrane region" description="Helical" evidence="1">
    <location>
        <begin position="92"/>
        <end position="112"/>
    </location>
</feature>
<name>A0A0G0P124_9BACT</name>
<comment type="caution">
    <text evidence="2">The sequence shown here is derived from an EMBL/GenBank/DDBJ whole genome shotgun (WGS) entry which is preliminary data.</text>
</comment>
<feature type="transmembrane region" description="Helical" evidence="1">
    <location>
        <begin position="9"/>
        <end position="27"/>
    </location>
</feature>
<protein>
    <recommendedName>
        <fullName evidence="4">Membrane protein 6-pyruvoyl-tetrahydropterin synthase-related domain-containing protein</fullName>
    </recommendedName>
</protein>
<keyword evidence="1" id="KW-0812">Transmembrane</keyword>
<gene>
    <name evidence="2" type="ORF">UT17_C0004G0147</name>
</gene>
<dbReference type="STRING" id="1618572.UT17_C0004G0147"/>
<dbReference type="EMBL" id="LBVU01000004">
    <property type="protein sequence ID" value="KKQ91799.1"/>
    <property type="molecule type" value="Genomic_DNA"/>
</dbReference>